<sequence>MMNDQILKELDETLLAIDEAKAAYSSAKNFGILDMFGGGMILSMIKHSKMDQGKAAMDKVEKELEDLKQAFSHQDLNLYLDISDSFFDVYFDNIFSDWKTQQAIAKNQEALEDLESKLRALRTQLTTEEVL</sequence>
<dbReference type="EMBL" id="CP115667">
    <property type="protein sequence ID" value="WBW50425.1"/>
    <property type="molecule type" value="Genomic_DNA"/>
</dbReference>
<gene>
    <name evidence="2" type="ORF">O6R05_02465</name>
</gene>
<name>A0ABY7QWG9_9FIRM</name>
<reference evidence="2 3" key="1">
    <citation type="submission" date="2023-01" db="EMBL/GenBank/DDBJ databases">
        <authorList>
            <person name="Lee S.H."/>
            <person name="Jung H.S."/>
            <person name="Yun J.U."/>
        </authorList>
    </citation>
    <scope>NUCLEOTIDE SEQUENCE [LARGE SCALE GENOMIC DNA]</scope>
    <source>
        <strain evidence="2 3">CBA3646</strain>
    </source>
</reference>
<organism evidence="2 3">
    <name type="scientific">Peptoniphilus equinus</name>
    <dbReference type="NCBI Taxonomy" id="3016343"/>
    <lineage>
        <taxon>Bacteria</taxon>
        <taxon>Bacillati</taxon>
        <taxon>Bacillota</taxon>
        <taxon>Tissierellia</taxon>
        <taxon>Tissierellales</taxon>
        <taxon>Peptoniphilaceae</taxon>
        <taxon>Peptoniphilus</taxon>
    </lineage>
</organism>
<dbReference type="Proteomes" id="UP001210339">
    <property type="component" value="Chromosome"/>
</dbReference>
<evidence type="ECO:0000256" key="1">
    <source>
        <dbReference type="SAM" id="Coils"/>
    </source>
</evidence>
<feature type="coiled-coil region" evidence="1">
    <location>
        <begin position="104"/>
        <end position="131"/>
    </location>
</feature>
<evidence type="ECO:0000313" key="2">
    <source>
        <dbReference type="EMBL" id="WBW50425.1"/>
    </source>
</evidence>
<keyword evidence="3" id="KW-1185">Reference proteome</keyword>
<protein>
    <submittedName>
        <fullName evidence="2">Uncharacterized protein</fullName>
    </submittedName>
</protein>
<proteinExistence type="predicted"/>
<keyword evidence="1" id="KW-0175">Coiled coil</keyword>
<evidence type="ECO:0000313" key="3">
    <source>
        <dbReference type="Proteomes" id="UP001210339"/>
    </source>
</evidence>
<feature type="coiled-coil region" evidence="1">
    <location>
        <begin position="50"/>
        <end position="77"/>
    </location>
</feature>
<accession>A0ABY7QWG9</accession>
<dbReference type="RefSeq" id="WP_271191957.1">
    <property type="nucleotide sequence ID" value="NZ_CP115667.1"/>
</dbReference>